<gene>
    <name evidence="3" type="ORF">IEQ34_017187</name>
</gene>
<organism evidence="3 4">
    <name type="scientific">Dendrobium chrysotoxum</name>
    <name type="common">Orchid</name>
    <dbReference type="NCBI Taxonomy" id="161865"/>
    <lineage>
        <taxon>Eukaryota</taxon>
        <taxon>Viridiplantae</taxon>
        <taxon>Streptophyta</taxon>
        <taxon>Embryophyta</taxon>
        <taxon>Tracheophyta</taxon>
        <taxon>Spermatophyta</taxon>
        <taxon>Magnoliopsida</taxon>
        <taxon>Liliopsida</taxon>
        <taxon>Asparagales</taxon>
        <taxon>Orchidaceae</taxon>
        <taxon>Epidendroideae</taxon>
        <taxon>Malaxideae</taxon>
        <taxon>Dendrobiinae</taxon>
        <taxon>Dendrobium</taxon>
    </lineage>
</organism>
<keyword evidence="2" id="KW-1133">Transmembrane helix</keyword>
<comment type="caution">
    <text evidence="3">The sequence shown here is derived from an EMBL/GenBank/DDBJ whole genome shotgun (WGS) entry which is preliminary data.</text>
</comment>
<evidence type="ECO:0000313" key="3">
    <source>
        <dbReference type="EMBL" id="KAH0452863.1"/>
    </source>
</evidence>
<feature type="region of interest" description="Disordered" evidence="1">
    <location>
        <begin position="1"/>
        <end position="24"/>
    </location>
</feature>
<dbReference type="AlphaFoldDB" id="A0AAV7GAZ1"/>
<feature type="compositionally biased region" description="Basic and acidic residues" evidence="1">
    <location>
        <begin position="1"/>
        <end position="16"/>
    </location>
</feature>
<evidence type="ECO:0000256" key="1">
    <source>
        <dbReference type="SAM" id="MobiDB-lite"/>
    </source>
</evidence>
<dbReference type="Proteomes" id="UP000775213">
    <property type="component" value="Unassembled WGS sequence"/>
</dbReference>
<sequence>MNQAERDGDKKSRYNDSRGSTLVASSSNYSECIHYGRRHADLSFDWTDLVSAHQRSILTVDLMINGWDHVVLWFGLTVYSNPAVYFPVWLHLSRPL</sequence>
<accession>A0AAV7GAZ1</accession>
<evidence type="ECO:0000313" key="4">
    <source>
        <dbReference type="Proteomes" id="UP000775213"/>
    </source>
</evidence>
<dbReference type="EMBL" id="JAGFBR010000016">
    <property type="protein sequence ID" value="KAH0452863.1"/>
    <property type="molecule type" value="Genomic_DNA"/>
</dbReference>
<reference evidence="3 4" key="1">
    <citation type="journal article" date="2021" name="Hortic Res">
        <title>Chromosome-scale assembly of the Dendrobium chrysotoxum genome enhances the understanding of orchid evolution.</title>
        <authorList>
            <person name="Zhang Y."/>
            <person name="Zhang G.Q."/>
            <person name="Zhang D."/>
            <person name="Liu X.D."/>
            <person name="Xu X.Y."/>
            <person name="Sun W.H."/>
            <person name="Yu X."/>
            <person name="Zhu X."/>
            <person name="Wang Z.W."/>
            <person name="Zhao X."/>
            <person name="Zhong W.Y."/>
            <person name="Chen H."/>
            <person name="Yin W.L."/>
            <person name="Huang T."/>
            <person name="Niu S.C."/>
            <person name="Liu Z.J."/>
        </authorList>
    </citation>
    <scope>NUCLEOTIDE SEQUENCE [LARGE SCALE GENOMIC DNA]</scope>
    <source>
        <strain evidence="3">Lindl</strain>
    </source>
</reference>
<keyword evidence="2" id="KW-0472">Membrane</keyword>
<feature type="transmembrane region" description="Helical" evidence="2">
    <location>
        <begin position="70"/>
        <end position="92"/>
    </location>
</feature>
<keyword evidence="2" id="KW-0812">Transmembrane</keyword>
<name>A0AAV7GAZ1_DENCH</name>
<protein>
    <submittedName>
        <fullName evidence="3">Uncharacterized protein</fullName>
    </submittedName>
</protein>
<proteinExistence type="predicted"/>
<evidence type="ECO:0000256" key="2">
    <source>
        <dbReference type="SAM" id="Phobius"/>
    </source>
</evidence>
<keyword evidence="4" id="KW-1185">Reference proteome</keyword>